<organism evidence="2 3">
    <name type="scientific">Cryptotermes secundus</name>
    <dbReference type="NCBI Taxonomy" id="105785"/>
    <lineage>
        <taxon>Eukaryota</taxon>
        <taxon>Metazoa</taxon>
        <taxon>Ecdysozoa</taxon>
        <taxon>Arthropoda</taxon>
        <taxon>Hexapoda</taxon>
        <taxon>Insecta</taxon>
        <taxon>Pterygota</taxon>
        <taxon>Neoptera</taxon>
        <taxon>Polyneoptera</taxon>
        <taxon>Dictyoptera</taxon>
        <taxon>Blattodea</taxon>
        <taxon>Blattoidea</taxon>
        <taxon>Termitoidae</taxon>
        <taxon>Kalotermitidae</taxon>
        <taxon>Cryptotermitinae</taxon>
        <taxon>Cryptotermes</taxon>
    </lineage>
</organism>
<name>A0A2J7R0W8_9NEOP</name>
<gene>
    <name evidence="2" type="ORF">B7P43_G11244</name>
</gene>
<dbReference type="STRING" id="105785.A0A2J7R0W8"/>
<evidence type="ECO:0000313" key="2">
    <source>
        <dbReference type="EMBL" id="PNF34480.1"/>
    </source>
</evidence>
<dbReference type="OrthoDB" id="524326at2759"/>
<dbReference type="PANTHER" id="PTHR16206">
    <property type="entry name" value="DEP DOMAIN-CONTAINING"/>
    <property type="match status" value="1"/>
</dbReference>
<accession>A0A2J7R0W8</accession>
<feature type="region of interest" description="Disordered" evidence="1">
    <location>
        <begin position="105"/>
        <end position="127"/>
    </location>
</feature>
<dbReference type="Proteomes" id="UP000235965">
    <property type="component" value="Unassembled WGS sequence"/>
</dbReference>
<feature type="region of interest" description="Disordered" evidence="1">
    <location>
        <begin position="247"/>
        <end position="268"/>
    </location>
</feature>
<keyword evidence="3" id="KW-1185">Reference proteome</keyword>
<comment type="caution">
    <text evidence="2">The sequence shown here is derived from an EMBL/GenBank/DDBJ whole genome shotgun (WGS) entry which is preliminary data.</text>
</comment>
<dbReference type="AlphaFoldDB" id="A0A2J7R0W8"/>
<dbReference type="EMBL" id="NEVH01008217">
    <property type="protein sequence ID" value="PNF34480.1"/>
    <property type="molecule type" value="Genomic_DNA"/>
</dbReference>
<reference evidence="2 3" key="1">
    <citation type="submission" date="2017-12" db="EMBL/GenBank/DDBJ databases">
        <title>Hemimetabolous genomes reveal molecular basis of termite eusociality.</title>
        <authorList>
            <person name="Harrison M.C."/>
            <person name="Jongepier E."/>
            <person name="Robertson H.M."/>
            <person name="Arning N."/>
            <person name="Bitard-Feildel T."/>
            <person name="Chao H."/>
            <person name="Childers C.P."/>
            <person name="Dinh H."/>
            <person name="Doddapaneni H."/>
            <person name="Dugan S."/>
            <person name="Gowin J."/>
            <person name="Greiner C."/>
            <person name="Han Y."/>
            <person name="Hu H."/>
            <person name="Hughes D.S.T."/>
            <person name="Huylmans A.-K."/>
            <person name="Kemena C."/>
            <person name="Kremer L.P.M."/>
            <person name="Lee S.L."/>
            <person name="Lopez-Ezquerra A."/>
            <person name="Mallet L."/>
            <person name="Monroy-Kuhn J.M."/>
            <person name="Moser A."/>
            <person name="Murali S.C."/>
            <person name="Muzny D.M."/>
            <person name="Otani S."/>
            <person name="Piulachs M.-D."/>
            <person name="Poelchau M."/>
            <person name="Qu J."/>
            <person name="Schaub F."/>
            <person name="Wada-Katsumata A."/>
            <person name="Worley K.C."/>
            <person name="Xie Q."/>
            <person name="Ylla G."/>
            <person name="Poulsen M."/>
            <person name="Gibbs R.A."/>
            <person name="Schal C."/>
            <person name="Richards S."/>
            <person name="Belles X."/>
            <person name="Korb J."/>
            <person name="Bornberg-Bauer E."/>
        </authorList>
    </citation>
    <scope>NUCLEOTIDE SEQUENCE [LARGE SCALE GENOMIC DNA]</scope>
    <source>
        <tissue evidence="2">Whole body</tissue>
    </source>
</reference>
<dbReference type="InParanoid" id="A0A2J7R0W8"/>
<evidence type="ECO:0000313" key="3">
    <source>
        <dbReference type="Proteomes" id="UP000235965"/>
    </source>
</evidence>
<dbReference type="PANTHER" id="PTHR16206:SF4">
    <property type="entry name" value="PROTEIN LET-99"/>
    <property type="match status" value="1"/>
</dbReference>
<dbReference type="InterPro" id="IPR008936">
    <property type="entry name" value="Rho_GTPase_activation_prot"/>
</dbReference>
<evidence type="ECO:0008006" key="4">
    <source>
        <dbReference type="Google" id="ProtNLM"/>
    </source>
</evidence>
<evidence type="ECO:0000256" key="1">
    <source>
        <dbReference type="SAM" id="MobiDB-lite"/>
    </source>
</evidence>
<protein>
    <recommendedName>
        <fullName evidence="4">Rho-GAP domain-containing protein</fullName>
    </recommendedName>
</protein>
<dbReference type="SUPFAM" id="SSF48350">
    <property type="entry name" value="GTPase activation domain, GAP"/>
    <property type="match status" value="1"/>
</dbReference>
<proteinExistence type="predicted"/>
<dbReference type="Gene3D" id="1.10.555.10">
    <property type="entry name" value="Rho GTPase activation protein"/>
    <property type="match status" value="1"/>
</dbReference>
<sequence length="514" mass="58123">MNCLVHWPQTVPSEIITAFKEHYFKLKQPLTTFKLYSILSKVFLYVATGNLAMSKEMVLRQSELSSSSPLTMALPPNSCFETAFTSDSPVTRIVPQRCVDTLHFSHHGQQPKNIPPKRISSAPNLCEPLPDVQAAQKRNSRSRTKRQIIGGRRVMKLANKKASRRVRIRMDEDRMSHFRNNSGGYVNPALSKSTDDIIDTDDFVDTAKIQSQHNFEVEQELDYIAALESLNTLMRCSRRDNTSVAVGGKVTEAESDADQNGNQSSESSSYYTAVSSSSSCSEASSWRSSVLVDSLENVNTGGMMPMNIGESGEKLMVAIMQLLLLCIPVYNRVQLRYLLHFMNQWNLHHSLCVQTDVIDIFTPTILRSECEANFDVTLARSIVYFLVSHHDLVLSVPSDLVAEVQFLVTRQHTNTVSHKGGNMTYCQQVSSWQFERQRLTGSQLALSELLEQILSDCKMGPKEKRKRLKMFQDAYPHIYRRRFPDSAVQDKDVKKPSRGLLNLGTLSRLKSMRV</sequence>